<dbReference type="EMBL" id="MU003708">
    <property type="protein sequence ID" value="KAF2805986.1"/>
    <property type="molecule type" value="Genomic_DNA"/>
</dbReference>
<protein>
    <submittedName>
        <fullName evidence="1 3">DUF924-domain-containing protein</fullName>
    </submittedName>
</protein>
<sequence length="274" mass="30596">MSTPRAFTLSKEIFNPSLYKLVQSTWFGGLPEGARAPTMEVAKKWWGNGVPPEEKAAFDTICRSNFLSALESIGPEKYPLSQVPSSAIAEPFLREISEQSPQDEGAESASESASTALSLILILDQMPRNILRTPSTLPLVYNHYDTIATAVMASLLSPNSTMPRLDKHPLYRLSSAHRFWFYMPHMHSESRELHKQLAGVLDEFRSELVEAGAECEASLGYFDRAANFEKIHAKIIERFGRYPYRNEVLGRESTEEEAKYLADGGETFGVGKKG</sequence>
<dbReference type="Gene3D" id="1.20.58.320">
    <property type="entry name" value="TPR-like"/>
    <property type="match status" value="1"/>
</dbReference>
<gene>
    <name evidence="1 3" type="ORF">BDZ99DRAFT_524222</name>
</gene>
<dbReference type="SUPFAM" id="SSF48452">
    <property type="entry name" value="TPR-like"/>
    <property type="match status" value="1"/>
</dbReference>
<reference evidence="3" key="2">
    <citation type="submission" date="2020-04" db="EMBL/GenBank/DDBJ databases">
        <authorList>
            <consortium name="NCBI Genome Project"/>
        </authorList>
    </citation>
    <scope>NUCLEOTIDE SEQUENCE</scope>
    <source>
        <strain evidence="3">CBS 304.34</strain>
    </source>
</reference>
<evidence type="ECO:0000313" key="3">
    <source>
        <dbReference type="RefSeq" id="XP_033572950.1"/>
    </source>
</evidence>
<evidence type="ECO:0000313" key="2">
    <source>
        <dbReference type="Proteomes" id="UP000504636"/>
    </source>
</evidence>
<dbReference type="InterPro" id="IPR010323">
    <property type="entry name" value="DUF924"/>
</dbReference>
<dbReference type="AlphaFoldDB" id="A0A6A6YAY4"/>
<dbReference type="GeneID" id="54466774"/>
<accession>A0A6A6YAY4</accession>
<dbReference type="Pfam" id="PF06041">
    <property type="entry name" value="DUF924"/>
    <property type="match status" value="1"/>
</dbReference>
<organism evidence="1">
    <name type="scientific">Mytilinidion resinicola</name>
    <dbReference type="NCBI Taxonomy" id="574789"/>
    <lineage>
        <taxon>Eukaryota</taxon>
        <taxon>Fungi</taxon>
        <taxon>Dikarya</taxon>
        <taxon>Ascomycota</taxon>
        <taxon>Pezizomycotina</taxon>
        <taxon>Dothideomycetes</taxon>
        <taxon>Pleosporomycetidae</taxon>
        <taxon>Mytilinidiales</taxon>
        <taxon>Mytilinidiaceae</taxon>
        <taxon>Mytilinidion</taxon>
    </lineage>
</organism>
<name>A0A6A6YAY4_9PEZI</name>
<dbReference type="InterPro" id="IPR011990">
    <property type="entry name" value="TPR-like_helical_dom_sf"/>
</dbReference>
<dbReference type="RefSeq" id="XP_033572950.1">
    <property type="nucleotide sequence ID" value="XM_033725881.1"/>
</dbReference>
<dbReference type="Gene3D" id="1.25.40.10">
    <property type="entry name" value="Tetratricopeptide repeat domain"/>
    <property type="match status" value="1"/>
</dbReference>
<reference evidence="3" key="3">
    <citation type="submission" date="2025-04" db="UniProtKB">
        <authorList>
            <consortium name="RefSeq"/>
        </authorList>
    </citation>
    <scope>IDENTIFICATION</scope>
    <source>
        <strain evidence="3">CBS 304.34</strain>
    </source>
</reference>
<dbReference type="OrthoDB" id="414698at2759"/>
<proteinExistence type="predicted"/>
<reference evidence="1 3" key="1">
    <citation type="journal article" date="2020" name="Stud. Mycol.">
        <title>101 Dothideomycetes genomes: a test case for predicting lifestyles and emergence of pathogens.</title>
        <authorList>
            <person name="Haridas S."/>
            <person name="Albert R."/>
            <person name="Binder M."/>
            <person name="Bloem J."/>
            <person name="Labutti K."/>
            <person name="Salamov A."/>
            <person name="Andreopoulos B."/>
            <person name="Baker S."/>
            <person name="Barry K."/>
            <person name="Bills G."/>
            <person name="Bluhm B."/>
            <person name="Cannon C."/>
            <person name="Castanera R."/>
            <person name="Culley D."/>
            <person name="Daum C."/>
            <person name="Ezra D."/>
            <person name="Gonzalez J."/>
            <person name="Henrissat B."/>
            <person name="Kuo A."/>
            <person name="Liang C."/>
            <person name="Lipzen A."/>
            <person name="Lutzoni F."/>
            <person name="Magnuson J."/>
            <person name="Mondo S."/>
            <person name="Nolan M."/>
            <person name="Ohm R."/>
            <person name="Pangilinan J."/>
            <person name="Park H.-J."/>
            <person name="Ramirez L."/>
            <person name="Alfaro M."/>
            <person name="Sun H."/>
            <person name="Tritt A."/>
            <person name="Yoshinaga Y."/>
            <person name="Zwiers L.-H."/>
            <person name="Turgeon B."/>
            <person name="Goodwin S."/>
            <person name="Spatafora J."/>
            <person name="Crous P."/>
            <person name="Grigoriev I."/>
        </authorList>
    </citation>
    <scope>NUCLEOTIDE SEQUENCE</scope>
    <source>
        <strain evidence="1 3">CBS 304.34</strain>
    </source>
</reference>
<keyword evidence="2" id="KW-1185">Reference proteome</keyword>
<dbReference type="Proteomes" id="UP000504636">
    <property type="component" value="Unplaced"/>
</dbReference>
<evidence type="ECO:0000313" key="1">
    <source>
        <dbReference type="EMBL" id="KAF2805986.1"/>
    </source>
</evidence>